<evidence type="ECO:0000256" key="3">
    <source>
        <dbReference type="ARBA" id="ARBA00022692"/>
    </source>
</evidence>
<evidence type="ECO:0000313" key="10">
    <source>
        <dbReference type="Proteomes" id="UP000675881"/>
    </source>
</evidence>
<dbReference type="Pfam" id="PF14995">
    <property type="entry name" value="TMEM107"/>
    <property type="match status" value="1"/>
</dbReference>
<dbReference type="AlphaFoldDB" id="A0A0K2UXV3"/>
<feature type="transmembrane region" description="Helical" evidence="7">
    <location>
        <begin position="12"/>
        <end position="30"/>
    </location>
</feature>
<organism evidence="9">
    <name type="scientific">Lepeophtheirus salmonis</name>
    <name type="common">Salmon louse</name>
    <name type="synonym">Caligus salmonis</name>
    <dbReference type="NCBI Taxonomy" id="72036"/>
    <lineage>
        <taxon>Eukaryota</taxon>
        <taxon>Metazoa</taxon>
        <taxon>Ecdysozoa</taxon>
        <taxon>Arthropoda</taxon>
        <taxon>Crustacea</taxon>
        <taxon>Multicrustacea</taxon>
        <taxon>Hexanauplia</taxon>
        <taxon>Copepoda</taxon>
        <taxon>Siphonostomatoida</taxon>
        <taxon>Caligidae</taxon>
        <taxon>Lepeophtheirus</taxon>
    </lineage>
</organism>
<feature type="transmembrane region" description="Helical" evidence="7">
    <location>
        <begin position="109"/>
        <end position="135"/>
    </location>
</feature>
<dbReference type="EMBL" id="HG994580">
    <property type="protein sequence ID" value="CAF2777417.1"/>
    <property type="molecule type" value="Genomic_DNA"/>
</dbReference>
<dbReference type="Proteomes" id="UP000675881">
    <property type="component" value="Chromosome 1"/>
</dbReference>
<dbReference type="GO" id="GO:1905515">
    <property type="term" value="P:non-motile cilium assembly"/>
    <property type="evidence" value="ECO:0007669"/>
    <property type="project" value="TreeGrafter"/>
</dbReference>
<keyword evidence="6 7" id="KW-0472">Membrane</keyword>
<protein>
    <recommendedName>
        <fullName evidence="2">Transmembrane protein 107</fullName>
    </recommendedName>
</protein>
<dbReference type="GO" id="GO:0016020">
    <property type="term" value="C:membrane"/>
    <property type="evidence" value="ECO:0007669"/>
    <property type="project" value="UniProtKB-SubCell"/>
</dbReference>
<evidence type="ECO:0000256" key="1">
    <source>
        <dbReference type="ARBA" id="ARBA00004141"/>
    </source>
</evidence>
<dbReference type="PANTHER" id="PTHR34341:SF1">
    <property type="entry name" value="TRANSMEMBRANE PROTEIN 107"/>
    <property type="match status" value="1"/>
</dbReference>
<proteinExistence type="predicted"/>
<evidence type="ECO:0000256" key="6">
    <source>
        <dbReference type="ARBA" id="ARBA00023136"/>
    </source>
</evidence>
<evidence type="ECO:0000256" key="4">
    <source>
        <dbReference type="ARBA" id="ARBA00022794"/>
    </source>
</evidence>
<evidence type="ECO:0000256" key="2">
    <source>
        <dbReference type="ARBA" id="ARBA00015652"/>
    </source>
</evidence>
<accession>A0A0K2UXV3</accession>
<feature type="transmembrane region" description="Helical" evidence="7">
    <location>
        <begin position="51"/>
        <end position="75"/>
    </location>
</feature>
<keyword evidence="3 7" id="KW-0812">Transmembrane</keyword>
<reference evidence="9" key="1">
    <citation type="submission" date="2014-05" db="EMBL/GenBank/DDBJ databases">
        <authorList>
            <person name="Chronopoulou M."/>
        </authorList>
    </citation>
    <scope>NUCLEOTIDE SEQUENCE</scope>
    <source>
        <tissue evidence="9">Whole organism</tissue>
    </source>
</reference>
<gene>
    <name evidence="8" type="ORF">LSAA_1456</name>
</gene>
<dbReference type="GO" id="GO:0036038">
    <property type="term" value="C:MKS complex"/>
    <property type="evidence" value="ECO:0007669"/>
    <property type="project" value="TreeGrafter"/>
</dbReference>
<keyword evidence="10" id="KW-1185">Reference proteome</keyword>
<dbReference type="OrthoDB" id="2114471at2759"/>
<dbReference type="EMBL" id="HACA01025534">
    <property type="protein sequence ID" value="CDW42895.1"/>
    <property type="molecule type" value="Transcribed_RNA"/>
</dbReference>
<keyword evidence="5 7" id="KW-1133">Transmembrane helix</keyword>
<comment type="subcellular location">
    <subcellularLocation>
        <location evidence="1">Membrane</location>
        <topology evidence="1">Multi-pass membrane protein</topology>
    </subcellularLocation>
</comment>
<evidence type="ECO:0000256" key="7">
    <source>
        <dbReference type="SAM" id="Phobius"/>
    </source>
</evidence>
<name>A0A0K2UXV3_LEPSM</name>
<dbReference type="PANTHER" id="PTHR34341">
    <property type="entry name" value="TRANSMEMBRANE PROTEIN 107"/>
    <property type="match status" value="1"/>
</dbReference>
<evidence type="ECO:0000313" key="9">
    <source>
        <dbReference type="EMBL" id="CDW42895.1"/>
    </source>
</evidence>
<feature type="transmembrane region" description="Helical" evidence="7">
    <location>
        <begin position="81"/>
        <end position="102"/>
    </location>
</feature>
<reference evidence="8" key="2">
    <citation type="submission" date="2021-02" db="EMBL/GenBank/DDBJ databases">
        <authorList>
            <person name="Bekaert M."/>
        </authorList>
    </citation>
    <scope>NUCLEOTIDE SEQUENCE</scope>
    <source>
        <strain evidence="8">IoA-00</strain>
    </source>
</reference>
<dbReference type="InterPro" id="IPR029248">
    <property type="entry name" value="TMEM107"/>
</dbReference>
<evidence type="ECO:0000313" key="8">
    <source>
        <dbReference type="EMBL" id="CAF2777417.1"/>
    </source>
</evidence>
<dbReference type="GO" id="GO:1904491">
    <property type="term" value="P:protein localization to ciliary transition zone"/>
    <property type="evidence" value="ECO:0007669"/>
    <property type="project" value="TreeGrafter"/>
</dbReference>
<keyword evidence="4" id="KW-0970">Cilium biogenesis/degradation</keyword>
<evidence type="ECO:0000256" key="5">
    <source>
        <dbReference type="ARBA" id="ARBA00022989"/>
    </source>
</evidence>
<sequence>MLHASGLIPTRFLVLIAHFVVTTSILISRNENVKACLPFEYKQEEYARKDIELATGLGISIGLMGIELFGFLMGISMFSPGVTLLSIGSHASAVVAMTYFCLDVWDCNLYWWIFGFGSCLPALTEVFLMIGLLGLRKTF</sequence>